<organism evidence="4 5">
    <name type="scientific">Candidatus Promineifilum breve</name>
    <dbReference type="NCBI Taxonomy" id="1806508"/>
    <lineage>
        <taxon>Bacteria</taxon>
        <taxon>Bacillati</taxon>
        <taxon>Chloroflexota</taxon>
        <taxon>Ardenticatenia</taxon>
        <taxon>Candidatus Promineifilales</taxon>
        <taxon>Candidatus Promineifilaceae</taxon>
        <taxon>Candidatus Promineifilum</taxon>
    </lineage>
</organism>
<dbReference type="InterPro" id="IPR018392">
    <property type="entry name" value="LysM"/>
</dbReference>
<dbReference type="InterPro" id="IPR036779">
    <property type="entry name" value="LysM_dom_sf"/>
</dbReference>
<dbReference type="Pfam" id="PF01476">
    <property type="entry name" value="LysM"/>
    <property type="match status" value="1"/>
</dbReference>
<name>A0A160T5Q9_9CHLR</name>
<feature type="domain" description="LysM" evidence="3">
    <location>
        <begin position="327"/>
        <end position="369"/>
    </location>
</feature>
<dbReference type="EMBL" id="LN890655">
    <property type="protein sequence ID" value="CUS04195.2"/>
    <property type="molecule type" value="Genomic_DNA"/>
</dbReference>
<reference evidence="4" key="1">
    <citation type="submission" date="2016-01" db="EMBL/GenBank/DDBJ databases">
        <authorList>
            <person name="Mcilroy J.S."/>
            <person name="Karst M S."/>
            <person name="Albertsen M."/>
        </authorList>
    </citation>
    <scope>NUCLEOTIDE SEQUENCE</scope>
    <source>
        <strain evidence="4">Cfx-K</strain>
    </source>
</reference>
<dbReference type="KEGG" id="pbf:CFX0092_A2317"/>
<feature type="compositionally biased region" description="Polar residues" evidence="1">
    <location>
        <begin position="1"/>
        <end position="21"/>
    </location>
</feature>
<evidence type="ECO:0000256" key="2">
    <source>
        <dbReference type="SAM" id="Phobius"/>
    </source>
</evidence>
<evidence type="ECO:0000259" key="3">
    <source>
        <dbReference type="Pfam" id="PF01476"/>
    </source>
</evidence>
<protein>
    <recommendedName>
        <fullName evidence="3">LysM domain-containing protein</fullName>
    </recommendedName>
</protein>
<keyword evidence="2" id="KW-0812">Transmembrane</keyword>
<dbReference type="Proteomes" id="UP000215027">
    <property type="component" value="Chromosome I"/>
</dbReference>
<evidence type="ECO:0000313" key="5">
    <source>
        <dbReference type="Proteomes" id="UP000215027"/>
    </source>
</evidence>
<dbReference type="RefSeq" id="WP_095043579.1">
    <property type="nucleotide sequence ID" value="NZ_LN890655.1"/>
</dbReference>
<proteinExistence type="predicted"/>
<keyword evidence="5" id="KW-1185">Reference proteome</keyword>
<keyword evidence="2" id="KW-1133">Transmembrane helix</keyword>
<feature type="compositionally biased region" description="Pro residues" evidence="1">
    <location>
        <begin position="468"/>
        <end position="483"/>
    </location>
</feature>
<gene>
    <name evidence="4" type="ORF">CFX0092_A2317</name>
</gene>
<keyword evidence="2" id="KW-0472">Membrane</keyword>
<feature type="region of interest" description="Disordered" evidence="1">
    <location>
        <begin position="1"/>
        <end position="24"/>
    </location>
</feature>
<dbReference type="CDD" id="cd00118">
    <property type="entry name" value="LysM"/>
    <property type="match status" value="1"/>
</dbReference>
<feature type="region of interest" description="Disordered" evidence="1">
    <location>
        <begin position="428"/>
        <end position="448"/>
    </location>
</feature>
<evidence type="ECO:0000313" key="4">
    <source>
        <dbReference type="EMBL" id="CUS04195.2"/>
    </source>
</evidence>
<feature type="compositionally biased region" description="Low complexity" evidence="1">
    <location>
        <begin position="484"/>
        <end position="498"/>
    </location>
</feature>
<dbReference type="Gene3D" id="3.10.350.10">
    <property type="entry name" value="LysM domain"/>
    <property type="match status" value="1"/>
</dbReference>
<feature type="region of interest" description="Disordered" evidence="1">
    <location>
        <begin position="462"/>
        <end position="498"/>
    </location>
</feature>
<evidence type="ECO:0000256" key="1">
    <source>
        <dbReference type="SAM" id="MobiDB-lite"/>
    </source>
</evidence>
<accession>A0A160T5Q9</accession>
<dbReference type="OrthoDB" id="167027at2"/>
<feature type="transmembrane region" description="Helical" evidence="2">
    <location>
        <begin position="208"/>
        <end position="226"/>
    </location>
</feature>
<sequence>MQQSQTYRPPLPRQSQATGASSAPDRCPYLGIAADPGTSLEFPSDAHQCHSTRLQVPISTIHQENYCLSPHYEACPVYRQHPPAAANDALLPLSAVAVAVAPTAVAPVAVAASAVAPVAVAAKAVAAPTVTAVEAQPSPWVPVSAPAMTAPAAVGSAALGSAPALPAPALPPPSRSALDWNQPAHPDFAADIAAETARRRTRRVDGRPVVIGLLLLLLIPLVWWLWTTVRPGARGAADPIGGSVVTLPTLAATAQVPPTANAAIAAAASPTLAAEAAAGQPEATATERPAATATATDLENIAATATALFAAATPATACVAPAWWVAYTIEAGDTLESLAAARGVLPEELIVANCLAGPELPAGLVIALPPVGIIIALPGQATATTTRPAVTPTRRVPALPTAPIFFLPTPTFPVVIILPTPLPIFAPTDEPATQPTRQPTRPPVQPTATTSVVLTATVPPIITTTATVPPPTTATPTQTPPPFGTQTLPTFTPTPSSP</sequence>
<dbReference type="AlphaFoldDB" id="A0A160T5Q9"/>